<dbReference type="OrthoDB" id="10639151at2759"/>
<keyword evidence="1" id="KW-1133">Transmembrane helix</keyword>
<evidence type="ECO:0000313" key="3">
    <source>
        <dbReference type="EMBL" id="KAJ5080254.1"/>
    </source>
</evidence>
<keyword evidence="4" id="KW-1185">Reference proteome</keyword>
<comment type="caution">
    <text evidence="3">The sequence shown here is derived from an EMBL/GenBank/DDBJ whole genome shotgun (WGS) entry which is preliminary data.</text>
</comment>
<dbReference type="OMA" id="SWLNIPN"/>
<feature type="transmembrane region" description="Helical" evidence="1">
    <location>
        <begin position="50"/>
        <end position="74"/>
    </location>
</feature>
<feature type="transmembrane region" description="Helical" evidence="1">
    <location>
        <begin position="105"/>
        <end position="127"/>
    </location>
</feature>
<dbReference type="InterPro" id="IPR012867">
    <property type="entry name" value="DUF1648"/>
</dbReference>
<organism evidence="3 4">
    <name type="scientific">Anaeramoeba ignava</name>
    <name type="common">Anaerobic marine amoeba</name>
    <dbReference type="NCBI Taxonomy" id="1746090"/>
    <lineage>
        <taxon>Eukaryota</taxon>
        <taxon>Metamonada</taxon>
        <taxon>Anaeramoebidae</taxon>
        <taxon>Anaeramoeba</taxon>
    </lineage>
</organism>
<feature type="transmembrane region" description="Helical" evidence="1">
    <location>
        <begin position="139"/>
        <end position="163"/>
    </location>
</feature>
<gene>
    <name evidence="3" type="ORF">M0811_03738</name>
</gene>
<dbReference type="AlphaFoldDB" id="A0A9Q0LXB8"/>
<name>A0A9Q0LXB8_ANAIG</name>
<dbReference type="Proteomes" id="UP001149090">
    <property type="component" value="Unassembled WGS sequence"/>
</dbReference>
<reference evidence="3" key="1">
    <citation type="submission" date="2022-10" db="EMBL/GenBank/DDBJ databases">
        <title>Novel sulphate-reducing endosymbionts in the free-living metamonad Anaeramoeba.</title>
        <authorList>
            <person name="Jerlstrom-Hultqvist J."/>
            <person name="Cepicka I."/>
            <person name="Gallot-Lavallee L."/>
            <person name="Salas-Leiva D."/>
            <person name="Curtis B.A."/>
            <person name="Zahonova K."/>
            <person name="Pipaliya S."/>
            <person name="Dacks J."/>
            <person name="Roger A.J."/>
        </authorList>
    </citation>
    <scope>NUCLEOTIDE SEQUENCE</scope>
    <source>
        <strain evidence="3">BMAN</strain>
    </source>
</reference>
<feature type="domain" description="DUF1648" evidence="2">
    <location>
        <begin position="14"/>
        <end position="53"/>
    </location>
</feature>
<dbReference type="Pfam" id="PF07853">
    <property type="entry name" value="DUF1648"/>
    <property type="match status" value="1"/>
</dbReference>
<protein>
    <submittedName>
        <fullName evidence="3">Immunity protein sdpi</fullName>
    </submittedName>
</protein>
<dbReference type="EMBL" id="JAPDFW010000011">
    <property type="protein sequence ID" value="KAJ5080254.1"/>
    <property type="molecule type" value="Genomic_DNA"/>
</dbReference>
<sequence length="184" mass="21290">MNSYSLSMLTILGLILVVWIHGGIYSKYLPDECASHYSFDGKPTGYSGKWTLIAVYWVAGTLIGLLFFSLPFCIRVCPESSINMPNKEYWLSPSRKSRTFRVLSSYLFSMGIVIQLFLIILFAVIFAANVRDPHEKPPYAWIFIVDFIVFILFFIFVIVKLLLRFKKPKNAIWLNHNDDPSDRF</sequence>
<proteinExistence type="predicted"/>
<keyword evidence="1" id="KW-0812">Transmembrane</keyword>
<evidence type="ECO:0000313" key="4">
    <source>
        <dbReference type="Proteomes" id="UP001149090"/>
    </source>
</evidence>
<evidence type="ECO:0000259" key="2">
    <source>
        <dbReference type="Pfam" id="PF07853"/>
    </source>
</evidence>
<accession>A0A9Q0LXB8</accession>
<evidence type="ECO:0000256" key="1">
    <source>
        <dbReference type="SAM" id="Phobius"/>
    </source>
</evidence>
<keyword evidence="1" id="KW-0472">Membrane</keyword>